<dbReference type="InterPro" id="IPR047057">
    <property type="entry name" value="MerR_fam"/>
</dbReference>
<sequence>MAQDFMIGELAKRTDTKVQTIRYYEEIGVMPKAIRTTNNRRVYNEIHLERLTFIRHSRELGFSLDDIRNLLEFSDQPDRPCEEVDAIARAHLKRVDRKIAALEVMQTELKRMINHCSGGTISDCRIIKVLADHSLCQEHG</sequence>
<dbReference type="GO" id="GO:0003677">
    <property type="term" value="F:DNA binding"/>
    <property type="evidence" value="ECO:0007669"/>
    <property type="project" value="UniProtKB-KW"/>
</dbReference>
<keyword evidence="1" id="KW-0805">Transcription regulation</keyword>
<dbReference type="EMBL" id="CP116805">
    <property type="protein sequence ID" value="WCL52898.1"/>
    <property type="molecule type" value="Genomic_DNA"/>
</dbReference>
<feature type="domain" description="HTH merR-type" evidence="4">
    <location>
        <begin position="4"/>
        <end position="73"/>
    </location>
</feature>
<dbReference type="InterPro" id="IPR015358">
    <property type="entry name" value="Tscrpt_reg_MerR_DNA-bd"/>
</dbReference>
<dbReference type="RefSeq" id="WP_289502386.1">
    <property type="nucleotide sequence ID" value="NZ_CP116805.1"/>
</dbReference>
<evidence type="ECO:0000313" key="6">
    <source>
        <dbReference type="Proteomes" id="UP001217500"/>
    </source>
</evidence>
<keyword evidence="2" id="KW-0238">DNA-binding</keyword>
<dbReference type="GO" id="GO:0003700">
    <property type="term" value="F:DNA-binding transcription factor activity"/>
    <property type="evidence" value="ECO:0007669"/>
    <property type="project" value="InterPro"/>
</dbReference>
<name>A0AAE9XL45_9PROT</name>
<dbReference type="PANTHER" id="PTHR30204">
    <property type="entry name" value="REDOX-CYCLING DRUG-SENSING TRANSCRIPTIONAL ACTIVATOR SOXR"/>
    <property type="match status" value="1"/>
</dbReference>
<dbReference type="PROSITE" id="PS50937">
    <property type="entry name" value="HTH_MERR_2"/>
    <property type="match status" value="1"/>
</dbReference>
<keyword evidence="3" id="KW-0804">Transcription</keyword>
<dbReference type="CDD" id="cd04785">
    <property type="entry name" value="HTH_CadR-PbrR-like"/>
    <property type="match status" value="1"/>
</dbReference>
<accession>A0AAE9XL45</accession>
<dbReference type="InterPro" id="IPR009061">
    <property type="entry name" value="DNA-bd_dom_put_sf"/>
</dbReference>
<organism evidence="5 6">
    <name type="scientific">Gimibacter soli</name>
    <dbReference type="NCBI Taxonomy" id="3024400"/>
    <lineage>
        <taxon>Bacteria</taxon>
        <taxon>Pseudomonadati</taxon>
        <taxon>Pseudomonadota</taxon>
        <taxon>Alphaproteobacteria</taxon>
        <taxon>Kordiimonadales</taxon>
        <taxon>Temperatibacteraceae</taxon>
        <taxon>Gimibacter</taxon>
    </lineage>
</organism>
<gene>
    <name evidence="5" type="ORF">PH603_10140</name>
</gene>
<proteinExistence type="predicted"/>
<dbReference type="Proteomes" id="UP001217500">
    <property type="component" value="Chromosome"/>
</dbReference>
<dbReference type="Pfam" id="PF00376">
    <property type="entry name" value="MerR"/>
    <property type="match status" value="1"/>
</dbReference>
<evidence type="ECO:0000259" key="4">
    <source>
        <dbReference type="PROSITE" id="PS50937"/>
    </source>
</evidence>
<dbReference type="InterPro" id="IPR000551">
    <property type="entry name" value="MerR-type_HTH_dom"/>
</dbReference>
<evidence type="ECO:0000313" key="5">
    <source>
        <dbReference type="EMBL" id="WCL52898.1"/>
    </source>
</evidence>
<dbReference type="PRINTS" id="PR00040">
    <property type="entry name" value="HTHMERR"/>
</dbReference>
<dbReference type="Gene3D" id="1.10.1660.10">
    <property type="match status" value="1"/>
</dbReference>
<keyword evidence="6" id="KW-1185">Reference proteome</keyword>
<protein>
    <submittedName>
        <fullName evidence="5">Helix-turn-helix domain-containing protein</fullName>
    </submittedName>
</protein>
<evidence type="ECO:0000256" key="1">
    <source>
        <dbReference type="ARBA" id="ARBA00023015"/>
    </source>
</evidence>
<dbReference type="PANTHER" id="PTHR30204:SF94">
    <property type="entry name" value="HEAVY METAL-DEPENDENT TRANSCRIPTIONAL REGULATOR HI_0293-RELATED"/>
    <property type="match status" value="1"/>
</dbReference>
<dbReference type="Pfam" id="PF09278">
    <property type="entry name" value="MerR-DNA-bind"/>
    <property type="match status" value="1"/>
</dbReference>
<dbReference type="AlphaFoldDB" id="A0AAE9XL45"/>
<evidence type="ECO:0000256" key="3">
    <source>
        <dbReference type="ARBA" id="ARBA00023163"/>
    </source>
</evidence>
<dbReference type="SUPFAM" id="SSF46955">
    <property type="entry name" value="Putative DNA-binding domain"/>
    <property type="match status" value="1"/>
</dbReference>
<dbReference type="KEGG" id="gso:PH603_10140"/>
<dbReference type="SMART" id="SM00422">
    <property type="entry name" value="HTH_MERR"/>
    <property type="match status" value="1"/>
</dbReference>
<evidence type="ECO:0000256" key="2">
    <source>
        <dbReference type="ARBA" id="ARBA00023125"/>
    </source>
</evidence>
<reference evidence="5" key="1">
    <citation type="submission" date="2023-01" db="EMBL/GenBank/DDBJ databases">
        <title>The genome sequence of Kordiimonadaceae bacterium 6D33.</title>
        <authorList>
            <person name="Liu Y."/>
        </authorList>
    </citation>
    <scope>NUCLEOTIDE SEQUENCE</scope>
    <source>
        <strain evidence="5">6D33</strain>
    </source>
</reference>